<evidence type="ECO:0000313" key="2">
    <source>
        <dbReference type="Proteomes" id="UP000050525"/>
    </source>
</evidence>
<accession>A0A151MQM6</accession>
<proteinExistence type="predicted"/>
<protein>
    <submittedName>
        <fullName evidence="1">Uncharacterized protein</fullName>
    </submittedName>
</protein>
<dbReference type="PANTHER" id="PTHR46888">
    <property type="entry name" value="ZINC KNUCKLE DOMAINCONTAINING PROTEIN-RELATED"/>
    <property type="match status" value="1"/>
</dbReference>
<reference evidence="1 2" key="1">
    <citation type="journal article" date="2012" name="Genome Biol.">
        <title>Sequencing three crocodilian genomes to illuminate the evolution of archosaurs and amniotes.</title>
        <authorList>
            <person name="St John J.A."/>
            <person name="Braun E.L."/>
            <person name="Isberg S.R."/>
            <person name="Miles L.G."/>
            <person name="Chong A.Y."/>
            <person name="Gongora J."/>
            <person name="Dalzell P."/>
            <person name="Moran C."/>
            <person name="Bed'hom B."/>
            <person name="Abzhanov A."/>
            <person name="Burgess S.C."/>
            <person name="Cooksey A.M."/>
            <person name="Castoe T.A."/>
            <person name="Crawford N.G."/>
            <person name="Densmore L.D."/>
            <person name="Drew J.C."/>
            <person name="Edwards S.V."/>
            <person name="Faircloth B.C."/>
            <person name="Fujita M.K."/>
            <person name="Greenwold M.J."/>
            <person name="Hoffmann F.G."/>
            <person name="Howard J.M."/>
            <person name="Iguchi T."/>
            <person name="Janes D.E."/>
            <person name="Khan S.Y."/>
            <person name="Kohno S."/>
            <person name="de Koning A.J."/>
            <person name="Lance S.L."/>
            <person name="McCarthy F.M."/>
            <person name="McCormack J.E."/>
            <person name="Merchant M.E."/>
            <person name="Peterson D.G."/>
            <person name="Pollock D.D."/>
            <person name="Pourmand N."/>
            <person name="Raney B.J."/>
            <person name="Roessler K.A."/>
            <person name="Sanford J.R."/>
            <person name="Sawyer R.H."/>
            <person name="Schmidt C.J."/>
            <person name="Triplett E.W."/>
            <person name="Tuberville T.D."/>
            <person name="Venegas-Anaya M."/>
            <person name="Howard J.T."/>
            <person name="Jarvis E.D."/>
            <person name="Guillette L.J.Jr."/>
            <person name="Glenn T.C."/>
            <person name="Green R.E."/>
            <person name="Ray D.A."/>
        </authorList>
    </citation>
    <scope>NUCLEOTIDE SEQUENCE [LARGE SCALE GENOMIC DNA]</scope>
    <source>
        <strain evidence="1">KSC_2009_1</strain>
    </source>
</reference>
<dbReference type="EMBL" id="AKHW03005461">
    <property type="protein sequence ID" value="KYO26719.1"/>
    <property type="molecule type" value="Genomic_DNA"/>
</dbReference>
<organism evidence="1 2">
    <name type="scientific">Alligator mississippiensis</name>
    <name type="common">American alligator</name>
    <dbReference type="NCBI Taxonomy" id="8496"/>
    <lineage>
        <taxon>Eukaryota</taxon>
        <taxon>Metazoa</taxon>
        <taxon>Chordata</taxon>
        <taxon>Craniata</taxon>
        <taxon>Vertebrata</taxon>
        <taxon>Euteleostomi</taxon>
        <taxon>Archelosauria</taxon>
        <taxon>Archosauria</taxon>
        <taxon>Crocodylia</taxon>
        <taxon>Alligatoridae</taxon>
        <taxon>Alligatorinae</taxon>
        <taxon>Alligator</taxon>
    </lineage>
</organism>
<keyword evidence="2" id="KW-1185">Reference proteome</keyword>
<name>A0A151MQM6_ALLMI</name>
<dbReference type="AlphaFoldDB" id="A0A151MQM6"/>
<evidence type="ECO:0000313" key="1">
    <source>
        <dbReference type="EMBL" id="KYO26719.1"/>
    </source>
</evidence>
<dbReference type="PANTHER" id="PTHR46888:SF1">
    <property type="entry name" value="RIBONUCLEASE H"/>
    <property type="match status" value="1"/>
</dbReference>
<gene>
    <name evidence="1" type="ORF">Y1Q_0019189</name>
</gene>
<sequence>MMKDDDPEAYIEAFERHALMTGLKQEYWASQLGTLVVGKAQAAYWALSRDKARDYERVKQAILYRLEISPDHYHRLFHAKKGPDERRP</sequence>
<comment type="caution">
    <text evidence="1">The sequence shown here is derived from an EMBL/GenBank/DDBJ whole genome shotgun (WGS) entry which is preliminary data.</text>
</comment>
<dbReference type="Proteomes" id="UP000050525">
    <property type="component" value="Unassembled WGS sequence"/>
</dbReference>